<evidence type="ECO:0000313" key="2">
    <source>
        <dbReference type="EMBL" id="ROV87901.1"/>
    </source>
</evidence>
<evidence type="ECO:0000313" key="3">
    <source>
        <dbReference type="Proteomes" id="UP000283895"/>
    </source>
</evidence>
<proteinExistence type="predicted"/>
<keyword evidence="1" id="KW-0732">Signal</keyword>
<dbReference type="Proteomes" id="UP000283895">
    <property type="component" value="Unassembled WGS sequence"/>
</dbReference>
<dbReference type="AlphaFoldDB" id="A0A423VAQ7"/>
<protein>
    <submittedName>
        <fullName evidence="2">Uncharacterized protein</fullName>
    </submittedName>
</protein>
<sequence length="130" mass="13630">MLLLIAITYLALSSQLTSAAQCGAKAYGGTGPGNSCTGASLRSGAQNGLGTSECFQATNGACIHIVHEEDGGDCNVYTYDGLDCDSDGWNNSQDCTDEGDALQQNFGSFRIEFSRGGAGWLYFHNAKRGI</sequence>
<dbReference type="EMBL" id="LKEA01000086">
    <property type="protein sequence ID" value="ROV87901.1"/>
    <property type="molecule type" value="Genomic_DNA"/>
</dbReference>
<feature type="signal peptide" evidence="1">
    <location>
        <begin position="1"/>
        <end position="19"/>
    </location>
</feature>
<name>A0A423VAQ7_9PEZI</name>
<feature type="chain" id="PRO_5019191898" evidence="1">
    <location>
        <begin position="20"/>
        <end position="130"/>
    </location>
</feature>
<gene>
    <name evidence="2" type="ORF">VMCG_10273</name>
</gene>
<accession>A0A423VAQ7</accession>
<keyword evidence="3" id="KW-1185">Reference proteome</keyword>
<evidence type="ECO:0000256" key="1">
    <source>
        <dbReference type="SAM" id="SignalP"/>
    </source>
</evidence>
<comment type="caution">
    <text evidence="2">The sequence shown here is derived from an EMBL/GenBank/DDBJ whole genome shotgun (WGS) entry which is preliminary data.</text>
</comment>
<reference evidence="2 3" key="1">
    <citation type="submission" date="2015-09" db="EMBL/GenBank/DDBJ databases">
        <title>Host preference determinants of Valsa canker pathogens revealed by comparative genomics.</title>
        <authorList>
            <person name="Yin Z."/>
            <person name="Huang L."/>
        </authorList>
    </citation>
    <scope>NUCLEOTIDE SEQUENCE [LARGE SCALE GENOMIC DNA]</scope>
    <source>
        <strain evidence="2 3">03-1</strain>
    </source>
</reference>
<organism evidence="2 3">
    <name type="scientific">Cytospora schulzeri</name>
    <dbReference type="NCBI Taxonomy" id="448051"/>
    <lineage>
        <taxon>Eukaryota</taxon>
        <taxon>Fungi</taxon>
        <taxon>Dikarya</taxon>
        <taxon>Ascomycota</taxon>
        <taxon>Pezizomycotina</taxon>
        <taxon>Sordariomycetes</taxon>
        <taxon>Sordariomycetidae</taxon>
        <taxon>Diaporthales</taxon>
        <taxon>Cytosporaceae</taxon>
        <taxon>Cytospora</taxon>
    </lineage>
</organism>